<dbReference type="Proteomes" id="UP000772812">
    <property type="component" value="Unassembled WGS sequence"/>
</dbReference>
<evidence type="ECO:0000259" key="5">
    <source>
        <dbReference type="PROSITE" id="PS50887"/>
    </source>
</evidence>
<dbReference type="PANTHER" id="PTHR44757">
    <property type="entry name" value="DIGUANYLATE CYCLASE DGCP"/>
    <property type="match status" value="1"/>
</dbReference>
<feature type="domain" description="GGDEF" evidence="5">
    <location>
        <begin position="239"/>
        <end position="376"/>
    </location>
</feature>
<dbReference type="PROSITE" id="PS50887">
    <property type="entry name" value="GGDEF"/>
    <property type="match status" value="1"/>
</dbReference>
<evidence type="ECO:0000259" key="2">
    <source>
        <dbReference type="PROSITE" id="PS50112"/>
    </source>
</evidence>
<dbReference type="RefSeq" id="WP_200673188.1">
    <property type="nucleotide sequence ID" value="NZ_JAACYA010000001.1"/>
</dbReference>
<keyword evidence="7" id="KW-1185">Reference proteome</keyword>
<dbReference type="PANTHER" id="PTHR44757:SF2">
    <property type="entry name" value="BIOFILM ARCHITECTURE MAINTENANCE PROTEIN MBAA"/>
    <property type="match status" value="1"/>
</dbReference>
<dbReference type="InterPro" id="IPR000160">
    <property type="entry name" value="GGDEF_dom"/>
</dbReference>
<dbReference type="SUPFAM" id="SSF55073">
    <property type="entry name" value="Nucleotide cyclase"/>
    <property type="match status" value="1"/>
</dbReference>
<dbReference type="SUPFAM" id="SSF55785">
    <property type="entry name" value="PYP-like sensor domain (PAS domain)"/>
    <property type="match status" value="1"/>
</dbReference>
<feature type="domain" description="PAS" evidence="2">
    <location>
        <begin position="69"/>
        <end position="123"/>
    </location>
</feature>
<dbReference type="PROSITE" id="PS50883">
    <property type="entry name" value="EAL"/>
    <property type="match status" value="1"/>
</dbReference>
<feature type="coiled-coil region" evidence="1">
    <location>
        <begin position="182"/>
        <end position="238"/>
    </location>
</feature>
<dbReference type="InterPro" id="IPR043128">
    <property type="entry name" value="Rev_trsase/Diguanyl_cyclase"/>
</dbReference>
<feature type="coiled-coil region" evidence="1">
    <location>
        <begin position="339"/>
        <end position="366"/>
    </location>
</feature>
<dbReference type="InterPro" id="IPR001633">
    <property type="entry name" value="EAL_dom"/>
</dbReference>
<dbReference type="InterPro" id="IPR035965">
    <property type="entry name" value="PAS-like_dom_sf"/>
</dbReference>
<dbReference type="Gene3D" id="3.20.20.450">
    <property type="entry name" value="EAL domain"/>
    <property type="match status" value="1"/>
</dbReference>
<dbReference type="InterPro" id="IPR000014">
    <property type="entry name" value="PAS"/>
</dbReference>
<dbReference type="EMBL" id="JAACYA010000001">
    <property type="protein sequence ID" value="MBK3331784.1"/>
    <property type="molecule type" value="Genomic_DNA"/>
</dbReference>
<dbReference type="InterPro" id="IPR000700">
    <property type="entry name" value="PAS-assoc_C"/>
</dbReference>
<evidence type="ECO:0000259" key="3">
    <source>
        <dbReference type="PROSITE" id="PS50113"/>
    </source>
</evidence>
<dbReference type="Pfam" id="PF00563">
    <property type="entry name" value="EAL"/>
    <property type="match status" value="1"/>
</dbReference>
<evidence type="ECO:0000256" key="1">
    <source>
        <dbReference type="SAM" id="Coils"/>
    </source>
</evidence>
<evidence type="ECO:0000259" key="4">
    <source>
        <dbReference type="PROSITE" id="PS50883"/>
    </source>
</evidence>
<dbReference type="SMART" id="SM00052">
    <property type="entry name" value="EAL"/>
    <property type="match status" value="1"/>
</dbReference>
<organism evidence="6 7">
    <name type="scientific">Persephonella atlantica</name>
    <dbReference type="NCBI Taxonomy" id="2699429"/>
    <lineage>
        <taxon>Bacteria</taxon>
        <taxon>Pseudomonadati</taxon>
        <taxon>Aquificota</taxon>
        <taxon>Aquificia</taxon>
        <taxon>Aquificales</taxon>
        <taxon>Hydrogenothermaceae</taxon>
        <taxon>Persephonella</taxon>
    </lineage>
</organism>
<feature type="domain" description="PAC" evidence="3">
    <location>
        <begin position="141"/>
        <end position="194"/>
    </location>
</feature>
<feature type="domain" description="EAL" evidence="4">
    <location>
        <begin position="384"/>
        <end position="627"/>
    </location>
</feature>
<proteinExistence type="predicted"/>
<gene>
    <name evidence="6" type="ORF">GWK41_01730</name>
</gene>
<keyword evidence="1" id="KW-0175">Coiled coil</keyword>
<dbReference type="NCBIfam" id="TIGR00229">
    <property type="entry name" value="sensory_box"/>
    <property type="match status" value="1"/>
</dbReference>
<dbReference type="InterPro" id="IPR035919">
    <property type="entry name" value="EAL_sf"/>
</dbReference>
<dbReference type="InterPro" id="IPR013656">
    <property type="entry name" value="PAS_4"/>
</dbReference>
<dbReference type="Gene3D" id="3.30.450.20">
    <property type="entry name" value="PAS domain"/>
    <property type="match status" value="1"/>
</dbReference>
<evidence type="ECO:0000313" key="6">
    <source>
        <dbReference type="EMBL" id="MBK3331784.1"/>
    </source>
</evidence>
<dbReference type="InterPro" id="IPR029787">
    <property type="entry name" value="Nucleotide_cyclase"/>
</dbReference>
<name>A0ABS1GFT4_9AQUI</name>
<dbReference type="SUPFAM" id="SSF141868">
    <property type="entry name" value="EAL domain-like"/>
    <property type="match status" value="1"/>
</dbReference>
<sequence length="627" mass="72909">MAAKKTVLSIAIDRELLSKLKHLSSEKGYSVSKLISKLLEEALYLEENVFKDEIYKNIDWLSEEWKEKLQVLFTKVLDTTPDPIWIKDLNLKIIYVNQAFADLFGIKKEDIIGKSDIEVLPPEVAKECIYTDMKALEKKASSHSIEKVKAKDGKEIIFDVIKTPIYDKNEKIIAILGISRDITDFIKVQEELKQKNEELEEAYRRLKEFYEFDVVTGLIKKRRFLEELKRSLSELEEEESYTLISIEITNLSYANELYGYEFGSKLLREFSKMLKERLDDFGFDYLFGKIGGSRFGLLVKGDTVSRNLLKKFLNFIKSIRITTPDDESFFVPKIFFVVRKVAKKDREEIEKILMQMEDMISHLKDTGKRNFIILKDQPSIYRKAVEIERKIKEDIREGKFHPMLRPIKDVNLSSVEGLMVVCGFGKLAEKYVCSSLDTLYLENIFRVVDQKVVEFIKKKVYQKTDKTIFAKLRQSTIDRIANLPDDQLSKDVMYIKDKTVFMISENTYINNFSNILELKDSYNLKFGIDSFGTGNLPIKNLIRMIEHELFGYLRIGGFFIRTSMHSPKRERVLKGILSIGKEFGIKTIAADVDREDIYEFVKEIGFDCVEGEYVGKLVEPEELSNIN</sequence>
<protein>
    <submittedName>
        <fullName evidence="6">PAS domain S-box protein</fullName>
    </submittedName>
</protein>
<dbReference type="PROSITE" id="PS50113">
    <property type="entry name" value="PAC"/>
    <property type="match status" value="1"/>
</dbReference>
<dbReference type="Pfam" id="PF00990">
    <property type="entry name" value="GGDEF"/>
    <property type="match status" value="1"/>
</dbReference>
<dbReference type="SMART" id="SM00091">
    <property type="entry name" value="PAS"/>
    <property type="match status" value="1"/>
</dbReference>
<dbReference type="Gene3D" id="3.30.70.270">
    <property type="match status" value="1"/>
</dbReference>
<comment type="caution">
    <text evidence="6">The sequence shown here is derived from an EMBL/GenBank/DDBJ whole genome shotgun (WGS) entry which is preliminary data.</text>
</comment>
<accession>A0ABS1GFT4</accession>
<reference evidence="6 7" key="1">
    <citation type="journal article" date="2021" name="Syst. Appl. Microbiol.">
        <title>Persephonella atlantica sp. nov.: How to adapt to physico-chemical gradients in high temperature hydrothermal habitats.</title>
        <authorList>
            <person name="Francois D.X."/>
            <person name="Godfroy A."/>
            <person name="Mathien C."/>
            <person name="Aube J."/>
            <person name="Cathalot C."/>
            <person name="Lesongeur F."/>
            <person name="L'Haridon S."/>
            <person name="Philippon X."/>
            <person name="Roussel E.G."/>
        </authorList>
    </citation>
    <scope>NUCLEOTIDE SEQUENCE [LARGE SCALE GENOMIC DNA]</scope>
    <source>
        <strain evidence="6 7">MO1340</strain>
    </source>
</reference>
<evidence type="ECO:0000313" key="7">
    <source>
        <dbReference type="Proteomes" id="UP000772812"/>
    </source>
</evidence>
<dbReference type="PROSITE" id="PS50112">
    <property type="entry name" value="PAS"/>
    <property type="match status" value="1"/>
</dbReference>
<dbReference type="InterPro" id="IPR052155">
    <property type="entry name" value="Biofilm_reg_signaling"/>
</dbReference>
<dbReference type="Pfam" id="PF08448">
    <property type="entry name" value="PAS_4"/>
    <property type="match status" value="1"/>
</dbReference>
<dbReference type="SMART" id="SM00267">
    <property type="entry name" value="GGDEF"/>
    <property type="match status" value="1"/>
</dbReference>
<dbReference type="CDD" id="cd00130">
    <property type="entry name" value="PAS"/>
    <property type="match status" value="1"/>
</dbReference>